<dbReference type="EMBL" id="PGTM01000004">
    <property type="protein sequence ID" value="PJF37359.1"/>
    <property type="molecule type" value="Genomic_DNA"/>
</dbReference>
<comment type="similarity">
    <text evidence="6">Belongs to the ClpA/ClpB family.</text>
</comment>
<dbReference type="PANTHER" id="PTHR11638:SF18">
    <property type="entry name" value="HEAT SHOCK PROTEIN 104"/>
    <property type="match status" value="1"/>
</dbReference>
<evidence type="ECO:0000256" key="5">
    <source>
        <dbReference type="PROSITE-ProRule" id="PRU01251"/>
    </source>
</evidence>
<protein>
    <recommendedName>
        <fullName evidence="7">Clp R domain-containing protein</fullName>
    </recommendedName>
</protein>
<dbReference type="Gene3D" id="3.40.50.300">
    <property type="entry name" value="P-loop containing nucleotide triphosphate hydrolases"/>
    <property type="match status" value="3"/>
</dbReference>
<dbReference type="CDD" id="cd00009">
    <property type="entry name" value="AAA"/>
    <property type="match status" value="1"/>
</dbReference>
<dbReference type="PRINTS" id="PR00300">
    <property type="entry name" value="CLPPROTEASEA"/>
</dbReference>
<keyword evidence="3 6" id="KW-0067">ATP-binding</keyword>
<dbReference type="CDD" id="cd19499">
    <property type="entry name" value="RecA-like_ClpB_Hsp104-like"/>
    <property type="match status" value="1"/>
</dbReference>
<dbReference type="PROSITE" id="PS00871">
    <property type="entry name" value="CLPAB_2"/>
    <property type="match status" value="1"/>
</dbReference>
<evidence type="ECO:0000313" key="8">
    <source>
        <dbReference type="EMBL" id="PJF37359.1"/>
    </source>
</evidence>
<dbReference type="InterPro" id="IPR004176">
    <property type="entry name" value="Clp_R_N"/>
</dbReference>
<dbReference type="InterPro" id="IPR003959">
    <property type="entry name" value="ATPase_AAA_core"/>
</dbReference>
<dbReference type="SMART" id="SM00382">
    <property type="entry name" value="AAA"/>
    <property type="match status" value="2"/>
</dbReference>
<dbReference type="PROSITE" id="PS00870">
    <property type="entry name" value="CLPAB_1"/>
    <property type="match status" value="1"/>
</dbReference>
<dbReference type="InterPro" id="IPR027417">
    <property type="entry name" value="P-loop_NTPase"/>
</dbReference>
<keyword evidence="1 5" id="KW-0677">Repeat</keyword>
<dbReference type="Pfam" id="PF07724">
    <property type="entry name" value="AAA_2"/>
    <property type="match status" value="1"/>
</dbReference>
<name>A0A2M8PIJ3_9CHLR</name>
<comment type="caution">
    <text evidence="8">The sequence shown here is derived from an EMBL/GenBank/DDBJ whole genome shotgun (WGS) entry which is preliminary data.</text>
</comment>
<dbReference type="FunFam" id="3.40.50.300:FF:000025">
    <property type="entry name" value="ATP-dependent Clp protease subunit"/>
    <property type="match status" value="1"/>
</dbReference>
<dbReference type="SMART" id="SM01086">
    <property type="entry name" value="ClpB_D2-small"/>
    <property type="match status" value="1"/>
</dbReference>
<dbReference type="SUPFAM" id="SSF81923">
    <property type="entry name" value="Double Clp-N motif"/>
    <property type="match status" value="1"/>
</dbReference>
<sequence>MRVSEEISEQLIRQLCEHLLRPADAEAARLHHDFIGTEHLYMALTQVSDSLAERLLHTAGLDPRDVRNAIRRDAGMYSSSESEPLERPFTPRACRVLRHAVQIAERHDHEMVDERHLLLALLREGKSIPMRRLRLLGVDLESWIDFVEDQMHHLYPPDGFELPDSNYEISIYADEARPVAAQQGETPTLDRYGRDLTKLAREGKLSPVIGREREIRMMTRTLMRTKKNNPLLVGDAGVGKTAIVEGLAYNIAQGSVPAMLRNRRLVQIEMGTLLAGTSLRGQFEERLTGIVEEVRANPEIILFIDEIHTIVGAGDTMDSNLDAANILKPALSRGEITCIGATTHEEYRAAIAQDPALERRFRVIEIGEPSAADTLLILTSVQDSYAKHHGVQIQSEALHAAVALSSKYLYHRRQPDKALDLLDEACARAATQTAHGADLNAPRIVTAETVAEVLAEWTGIPVVQLTEDERRKYARMEATLRARVVGQDHVISAVAGAVRASRAGLSNPNRPVGVFLFLGPSGVGKTELAKALAEFLFGSENALLRFDMSEFYDEHTLARLIGAPPGYLDTKRGGQLTEALRRHPYRVILLDEVEKAAPPIFDLFLQVFDEGRLTDARGNVVDARHAVWIMTSNIGTAELMHGKVGFARSPATTADYQAALRHFFRPEFLNRLDEVLIFNPLTEETLNQILDLQLNALRLRLQDLNLELQLTPEARAFLLQHGYDAVNGARPLRRAIERYLTRPLSAQLLERPDFQNGAIVVHIADDHSHLTFAIKPHSASRETQ</sequence>
<dbReference type="Gene3D" id="1.10.1780.10">
    <property type="entry name" value="Clp, N-terminal domain"/>
    <property type="match status" value="1"/>
</dbReference>
<reference evidence="8 9" key="1">
    <citation type="submission" date="2017-11" db="EMBL/GenBank/DDBJ databases">
        <title>Evolution of Phototrophy in the Chloroflexi Phylum Driven by Horizontal Gene Transfer.</title>
        <authorList>
            <person name="Ward L.M."/>
            <person name="Hemp J."/>
            <person name="Shih P.M."/>
            <person name="Mcglynn S.E."/>
            <person name="Fischer W."/>
        </authorList>
    </citation>
    <scope>NUCLEOTIDE SEQUENCE [LARGE SCALE GENOMIC DNA]</scope>
    <source>
        <strain evidence="8">JP3_13</strain>
    </source>
</reference>
<dbReference type="Pfam" id="PF00004">
    <property type="entry name" value="AAA"/>
    <property type="match status" value="1"/>
</dbReference>
<evidence type="ECO:0000256" key="6">
    <source>
        <dbReference type="RuleBase" id="RU004432"/>
    </source>
</evidence>
<evidence type="ECO:0000313" key="9">
    <source>
        <dbReference type="Proteomes" id="UP000229681"/>
    </source>
</evidence>
<gene>
    <name evidence="8" type="ORF">CUN49_00685</name>
</gene>
<evidence type="ECO:0000256" key="1">
    <source>
        <dbReference type="ARBA" id="ARBA00022737"/>
    </source>
</evidence>
<dbReference type="GO" id="GO:0016887">
    <property type="term" value="F:ATP hydrolysis activity"/>
    <property type="evidence" value="ECO:0007669"/>
    <property type="project" value="InterPro"/>
</dbReference>
<feature type="domain" description="Clp R" evidence="7">
    <location>
        <begin position="8"/>
        <end position="154"/>
    </location>
</feature>
<dbReference type="PANTHER" id="PTHR11638">
    <property type="entry name" value="ATP-DEPENDENT CLP PROTEASE"/>
    <property type="match status" value="1"/>
</dbReference>
<accession>A0A2M8PIJ3</accession>
<organism evidence="8 9">
    <name type="scientific">Candidatus Thermofonsia Clade 1 bacterium</name>
    <dbReference type="NCBI Taxonomy" id="2364210"/>
    <lineage>
        <taxon>Bacteria</taxon>
        <taxon>Bacillati</taxon>
        <taxon>Chloroflexota</taxon>
        <taxon>Candidatus Thermofontia</taxon>
        <taxon>Candidatus Thermofonsia Clade 1</taxon>
    </lineage>
</organism>
<dbReference type="Pfam" id="PF02861">
    <property type="entry name" value="Clp_N"/>
    <property type="match status" value="1"/>
</dbReference>
<dbReference type="SUPFAM" id="SSF52540">
    <property type="entry name" value="P-loop containing nucleoside triphosphate hydrolases"/>
    <property type="match status" value="2"/>
</dbReference>
<dbReference type="Pfam" id="PF10431">
    <property type="entry name" value="ClpB_D2-small"/>
    <property type="match status" value="1"/>
</dbReference>
<keyword evidence="2 6" id="KW-0547">Nucleotide-binding</keyword>
<dbReference type="InterPro" id="IPR018368">
    <property type="entry name" value="ClpA/B_CS1"/>
</dbReference>
<dbReference type="InterPro" id="IPR003593">
    <property type="entry name" value="AAA+_ATPase"/>
</dbReference>
<dbReference type="GO" id="GO:0034605">
    <property type="term" value="P:cellular response to heat"/>
    <property type="evidence" value="ECO:0007669"/>
    <property type="project" value="TreeGrafter"/>
</dbReference>
<dbReference type="PROSITE" id="PS51903">
    <property type="entry name" value="CLP_R"/>
    <property type="match status" value="1"/>
</dbReference>
<dbReference type="Gene3D" id="1.10.8.60">
    <property type="match status" value="1"/>
</dbReference>
<dbReference type="InterPro" id="IPR050130">
    <property type="entry name" value="ClpA_ClpB"/>
</dbReference>
<evidence type="ECO:0000259" key="7">
    <source>
        <dbReference type="PROSITE" id="PS51903"/>
    </source>
</evidence>
<dbReference type="InterPro" id="IPR028299">
    <property type="entry name" value="ClpA/B_CS2"/>
</dbReference>
<dbReference type="GO" id="GO:0005524">
    <property type="term" value="F:ATP binding"/>
    <property type="evidence" value="ECO:0007669"/>
    <property type="project" value="UniProtKB-KW"/>
</dbReference>
<dbReference type="InterPro" id="IPR001270">
    <property type="entry name" value="ClpA/B"/>
</dbReference>
<dbReference type="InterPro" id="IPR019489">
    <property type="entry name" value="Clp_ATPase_C"/>
</dbReference>
<proteinExistence type="inferred from homology"/>
<dbReference type="Proteomes" id="UP000229681">
    <property type="component" value="Unassembled WGS sequence"/>
</dbReference>
<evidence type="ECO:0000256" key="4">
    <source>
        <dbReference type="ARBA" id="ARBA00023186"/>
    </source>
</evidence>
<keyword evidence="4 6" id="KW-0143">Chaperone</keyword>
<evidence type="ECO:0000256" key="3">
    <source>
        <dbReference type="ARBA" id="ARBA00022840"/>
    </source>
</evidence>
<dbReference type="GO" id="GO:0005737">
    <property type="term" value="C:cytoplasm"/>
    <property type="evidence" value="ECO:0007669"/>
    <property type="project" value="TreeGrafter"/>
</dbReference>
<dbReference type="Pfam" id="PF17871">
    <property type="entry name" value="AAA_lid_9"/>
    <property type="match status" value="1"/>
</dbReference>
<dbReference type="InterPro" id="IPR036628">
    <property type="entry name" value="Clp_N_dom_sf"/>
</dbReference>
<dbReference type="InterPro" id="IPR041546">
    <property type="entry name" value="ClpA/ClpB_AAA_lid"/>
</dbReference>
<dbReference type="AlphaFoldDB" id="A0A2M8PIJ3"/>
<evidence type="ECO:0000256" key="2">
    <source>
        <dbReference type="ARBA" id="ARBA00022741"/>
    </source>
</evidence>